<comment type="similarity">
    <text evidence="2 7">Belongs to the NAPRTase family.</text>
</comment>
<dbReference type="NCBIfam" id="NF003704">
    <property type="entry name" value="PRK05321.1"/>
    <property type="match status" value="1"/>
</dbReference>
<evidence type="ECO:0000313" key="11">
    <source>
        <dbReference type="Proteomes" id="UP000241167"/>
    </source>
</evidence>
<dbReference type="PANTHER" id="PTHR11098">
    <property type="entry name" value="NICOTINATE PHOSPHORIBOSYLTRANSFERASE"/>
    <property type="match status" value="1"/>
</dbReference>
<evidence type="ECO:0000313" key="10">
    <source>
        <dbReference type="EMBL" id="PSJ37271.1"/>
    </source>
</evidence>
<evidence type="ECO:0000256" key="4">
    <source>
        <dbReference type="ARBA" id="ARBA00022553"/>
    </source>
</evidence>
<evidence type="ECO:0000256" key="6">
    <source>
        <dbReference type="ARBA" id="ARBA00022642"/>
    </source>
</evidence>
<keyword evidence="4 7" id="KW-0597">Phosphoprotein</keyword>
<dbReference type="InterPro" id="IPR007229">
    <property type="entry name" value="Nic_PRibTrfase-Fam"/>
</dbReference>
<comment type="PTM">
    <text evidence="7">Transiently phosphorylated on a His residue during the reaction cycle. Phosphorylation strongly increases the affinity for substrates and increases the rate of nicotinate D-ribonucleotide production. Dephosphorylation regenerates the low-affinity form of the enzyme, leading to product release.</text>
</comment>
<dbReference type="EC" id="6.3.4.21" evidence="3 7"/>
<evidence type="ECO:0000256" key="3">
    <source>
        <dbReference type="ARBA" id="ARBA00013236"/>
    </source>
</evidence>
<dbReference type="RefSeq" id="WP_106515261.1">
    <property type="nucleotide sequence ID" value="NZ_PXYI01000009.1"/>
</dbReference>
<dbReference type="OrthoDB" id="9771406at2"/>
<dbReference type="PANTHER" id="PTHR11098:SF1">
    <property type="entry name" value="NICOTINATE PHOSPHORIBOSYLTRANSFERASE"/>
    <property type="match status" value="1"/>
</dbReference>
<comment type="catalytic activity">
    <reaction evidence="7">
        <text>5-phospho-alpha-D-ribose 1-diphosphate + nicotinate + ATP + H2O = nicotinate beta-D-ribonucleotide + ADP + phosphate + diphosphate</text>
        <dbReference type="Rhea" id="RHEA:36163"/>
        <dbReference type="ChEBI" id="CHEBI:15377"/>
        <dbReference type="ChEBI" id="CHEBI:30616"/>
        <dbReference type="ChEBI" id="CHEBI:32544"/>
        <dbReference type="ChEBI" id="CHEBI:33019"/>
        <dbReference type="ChEBI" id="CHEBI:43474"/>
        <dbReference type="ChEBI" id="CHEBI:57502"/>
        <dbReference type="ChEBI" id="CHEBI:58017"/>
        <dbReference type="ChEBI" id="CHEBI:456216"/>
        <dbReference type="EC" id="6.3.4.21"/>
    </reaction>
</comment>
<comment type="function">
    <text evidence="7">Catalyzes the synthesis of beta-nicotinate D-ribonucleotide from nicotinate and 5-phospho-D-ribose 1-phosphate at the expense of ATP.</text>
</comment>
<evidence type="ECO:0000259" key="8">
    <source>
        <dbReference type="Pfam" id="PF04095"/>
    </source>
</evidence>
<evidence type="ECO:0000256" key="1">
    <source>
        <dbReference type="ARBA" id="ARBA00004952"/>
    </source>
</evidence>
<feature type="domain" description="Nicotinate/nicotinamide phosphoribosyltransferase" evidence="8">
    <location>
        <begin position="189"/>
        <end position="434"/>
    </location>
</feature>
<dbReference type="Pfam" id="PF17767">
    <property type="entry name" value="NAPRTase_N"/>
    <property type="match status" value="1"/>
</dbReference>
<proteinExistence type="inferred from homology"/>
<dbReference type="GO" id="GO:0034355">
    <property type="term" value="P:NAD+ biosynthetic process via the salvage pathway"/>
    <property type="evidence" value="ECO:0007669"/>
    <property type="project" value="TreeGrafter"/>
</dbReference>
<sequence>MDFARRAWDHSFPMDPIVRTLLDTDFYKFLMGQMIWEKHFNDEATFALANRTKSVRLGDMIDLDELREQLDHVRSLRFLANELIWLRGQTFYGQEGMFSPSYIDFLRRLRLPDYELRVDAESGQIVFETHGRWAEVTFWEIYVLSVVNELRNRAVMKTMGRSQLDILYARAKVKLYAKLERLAKVEDLNLTDFGTRRRHGFLWQEHCILTAREVLGEAFTGTSNAFLALKHGLEARGTNAHELPMALAALCPPQDDECLANAQYKVLQQWQNSYRGGLLVFLPDTFGTTQFLANAPQWVSNWTGARPDSKLPVDAGEELIAFWERMAVDPREKLIIFSDGMDVEIPGFAPNGSDIIAVHEHFKGRVRLGFGWGTMLTNDFLGCHPADPDALKPISLVCKLKAANGHPAVKLSDNYSKATGPAEEVERYRRVFGVHGASEVPTLV</sequence>
<evidence type="ECO:0000256" key="7">
    <source>
        <dbReference type="HAMAP-Rule" id="MF_00570"/>
    </source>
</evidence>
<comment type="caution">
    <text evidence="10">The sequence shown here is derived from an EMBL/GenBank/DDBJ whole genome shotgun (WGS) entry which is preliminary data.</text>
</comment>
<dbReference type="EMBL" id="PXYI01000009">
    <property type="protein sequence ID" value="PSJ37271.1"/>
    <property type="molecule type" value="Genomic_DNA"/>
</dbReference>
<dbReference type="Proteomes" id="UP000241167">
    <property type="component" value="Unassembled WGS sequence"/>
</dbReference>
<dbReference type="UniPathway" id="UPA00253">
    <property type="reaction ID" value="UER00457"/>
</dbReference>
<evidence type="ECO:0000259" key="9">
    <source>
        <dbReference type="Pfam" id="PF17767"/>
    </source>
</evidence>
<accession>A0A2P7QH24</accession>
<organism evidence="10 11">
    <name type="scientific">Allosphingosinicella deserti</name>
    <dbReference type="NCBI Taxonomy" id="2116704"/>
    <lineage>
        <taxon>Bacteria</taxon>
        <taxon>Pseudomonadati</taxon>
        <taxon>Pseudomonadota</taxon>
        <taxon>Alphaproteobacteria</taxon>
        <taxon>Sphingomonadales</taxon>
        <taxon>Sphingomonadaceae</taxon>
        <taxon>Allosphingosinicella</taxon>
    </lineage>
</organism>
<dbReference type="InterPro" id="IPR040727">
    <property type="entry name" value="NAPRTase_N"/>
</dbReference>
<dbReference type="GO" id="GO:0005829">
    <property type="term" value="C:cytosol"/>
    <property type="evidence" value="ECO:0007669"/>
    <property type="project" value="TreeGrafter"/>
</dbReference>
<dbReference type="Gene3D" id="3.20.140.10">
    <property type="entry name" value="nicotinate phosphoribosyltransferase"/>
    <property type="match status" value="1"/>
</dbReference>
<gene>
    <name evidence="7" type="primary">pncB</name>
    <name evidence="10" type="ORF">C7I55_22370</name>
</gene>
<evidence type="ECO:0000256" key="5">
    <source>
        <dbReference type="ARBA" id="ARBA00022598"/>
    </source>
</evidence>
<dbReference type="PIRSF" id="PIRSF000484">
    <property type="entry name" value="NAPRT"/>
    <property type="match status" value="1"/>
</dbReference>
<dbReference type="HAMAP" id="MF_00570">
    <property type="entry name" value="NAPRTase"/>
    <property type="match status" value="1"/>
</dbReference>
<feature type="domain" description="Nicotinate phosphoribosyltransferase N-terminal" evidence="9">
    <location>
        <begin position="22"/>
        <end position="148"/>
    </location>
</feature>
<keyword evidence="10" id="KW-0808">Transferase</keyword>
<dbReference type="SUPFAM" id="SSF54675">
    <property type="entry name" value="Nicotinate/Quinolinate PRTase N-terminal domain-like"/>
    <property type="match status" value="1"/>
</dbReference>
<dbReference type="AlphaFoldDB" id="A0A2P7QH24"/>
<dbReference type="InterPro" id="IPR041525">
    <property type="entry name" value="N/Namide_PRibTrfase"/>
</dbReference>
<keyword evidence="11" id="KW-1185">Reference proteome</keyword>
<dbReference type="Pfam" id="PF04095">
    <property type="entry name" value="NAPRTase"/>
    <property type="match status" value="1"/>
</dbReference>
<keyword evidence="10" id="KW-0328">Glycosyltransferase</keyword>
<keyword evidence="5 7" id="KW-0436">Ligase</keyword>
<reference evidence="10 11" key="1">
    <citation type="submission" date="2018-03" db="EMBL/GenBank/DDBJ databases">
        <title>The draft genome of Sphingosinicella sp. GL-C-18.</title>
        <authorList>
            <person name="Liu L."/>
            <person name="Li L."/>
            <person name="Liang L."/>
            <person name="Zhang X."/>
            <person name="Wang T."/>
        </authorList>
    </citation>
    <scope>NUCLEOTIDE SEQUENCE [LARGE SCALE GENOMIC DNA]</scope>
    <source>
        <strain evidence="10 11">GL-C-18</strain>
    </source>
</reference>
<name>A0A2P7QH24_9SPHN</name>
<evidence type="ECO:0000256" key="2">
    <source>
        <dbReference type="ARBA" id="ARBA00010897"/>
    </source>
</evidence>
<dbReference type="GO" id="GO:0016757">
    <property type="term" value="F:glycosyltransferase activity"/>
    <property type="evidence" value="ECO:0007669"/>
    <property type="project" value="UniProtKB-KW"/>
</dbReference>
<feature type="modified residue" description="Phosphohistidine; by autocatalysis" evidence="7">
    <location>
        <position position="241"/>
    </location>
</feature>
<dbReference type="InterPro" id="IPR006406">
    <property type="entry name" value="Nic_PRibTrfase"/>
</dbReference>
<dbReference type="GO" id="GO:0004516">
    <property type="term" value="F:nicotinate phosphoribosyltransferase activity"/>
    <property type="evidence" value="ECO:0007669"/>
    <property type="project" value="UniProtKB-UniRule"/>
</dbReference>
<protein>
    <recommendedName>
        <fullName evidence="3 7">Nicotinate phosphoribosyltransferase</fullName>
        <shortName evidence="7">NAPRTase</shortName>
        <ecNumber evidence="3 7">6.3.4.21</ecNumber>
    </recommendedName>
</protein>
<dbReference type="SUPFAM" id="SSF51690">
    <property type="entry name" value="Nicotinate/Quinolinate PRTase C-terminal domain-like"/>
    <property type="match status" value="1"/>
</dbReference>
<comment type="pathway">
    <text evidence="1 7">Cofactor biosynthesis; NAD(+) biosynthesis; nicotinate D-ribonucleotide from nicotinate: step 1/1.</text>
</comment>
<dbReference type="InterPro" id="IPR036068">
    <property type="entry name" value="Nicotinate_pribotase-like_C"/>
</dbReference>
<keyword evidence="6 7" id="KW-0662">Pyridine nucleotide biosynthesis</keyword>